<keyword evidence="9" id="KW-1185">Reference proteome</keyword>
<evidence type="ECO:0000256" key="1">
    <source>
        <dbReference type="ARBA" id="ARBA00005417"/>
    </source>
</evidence>
<protein>
    <submittedName>
        <fullName evidence="8">Iron complex transport system ATP-binding protein</fullName>
    </submittedName>
</protein>
<evidence type="ECO:0000313" key="8">
    <source>
        <dbReference type="EMBL" id="MBB4017000.1"/>
    </source>
</evidence>
<keyword evidence="4 8" id="KW-0067">ATP-binding</keyword>
<dbReference type="InterPro" id="IPR003439">
    <property type="entry name" value="ABC_transporter-like_ATP-bd"/>
</dbReference>
<name>A0A840BVJ8_9HYPH</name>
<comment type="similarity">
    <text evidence="1">Belongs to the ABC transporter superfamily.</text>
</comment>
<evidence type="ECO:0000256" key="6">
    <source>
        <dbReference type="ARBA" id="ARBA00037066"/>
    </source>
</evidence>
<dbReference type="GO" id="GO:0005524">
    <property type="term" value="F:ATP binding"/>
    <property type="evidence" value="ECO:0007669"/>
    <property type="project" value="UniProtKB-KW"/>
</dbReference>
<dbReference type="InterPro" id="IPR027417">
    <property type="entry name" value="P-loop_NTPase"/>
</dbReference>
<evidence type="ECO:0000256" key="5">
    <source>
        <dbReference type="ARBA" id="ARBA00022967"/>
    </source>
</evidence>
<dbReference type="AlphaFoldDB" id="A0A840BVJ8"/>
<dbReference type="PROSITE" id="PS50893">
    <property type="entry name" value="ABC_TRANSPORTER_2"/>
    <property type="match status" value="1"/>
</dbReference>
<dbReference type="Gene3D" id="3.40.50.300">
    <property type="entry name" value="P-loop containing nucleotide triphosphate hydrolases"/>
    <property type="match status" value="1"/>
</dbReference>
<evidence type="ECO:0000259" key="7">
    <source>
        <dbReference type="PROSITE" id="PS50893"/>
    </source>
</evidence>
<dbReference type="SUPFAM" id="SSF52540">
    <property type="entry name" value="P-loop containing nucleoside triphosphate hydrolases"/>
    <property type="match status" value="1"/>
</dbReference>
<dbReference type="Pfam" id="PF00005">
    <property type="entry name" value="ABC_tran"/>
    <property type="match status" value="1"/>
</dbReference>
<feature type="domain" description="ABC transporter" evidence="7">
    <location>
        <begin position="6"/>
        <end position="239"/>
    </location>
</feature>
<keyword evidence="5" id="KW-1278">Translocase</keyword>
<dbReference type="PANTHER" id="PTHR42794">
    <property type="entry name" value="HEMIN IMPORT ATP-BINDING PROTEIN HMUV"/>
    <property type="match status" value="1"/>
</dbReference>
<dbReference type="CDD" id="cd03214">
    <property type="entry name" value="ABC_Iron-Siderophores_B12_Hemin"/>
    <property type="match status" value="1"/>
</dbReference>
<proteinExistence type="inferred from homology"/>
<reference evidence="8 9" key="1">
    <citation type="submission" date="2020-08" db="EMBL/GenBank/DDBJ databases">
        <title>Genomic Encyclopedia of Type Strains, Phase IV (KMG-IV): sequencing the most valuable type-strain genomes for metagenomic binning, comparative biology and taxonomic classification.</title>
        <authorList>
            <person name="Goeker M."/>
        </authorList>
    </citation>
    <scope>NUCLEOTIDE SEQUENCE [LARGE SCALE GENOMIC DNA]</scope>
    <source>
        <strain evidence="8 9">DSM 103737</strain>
    </source>
</reference>
<evidence type="ECO:0000313" key="9">
    <source>
        <dbReference type="Proteomes" id="UP000577362"/>
    </source>
</evidence>
<accession>A0A840BVJ8</accession>
<evidence type="ECO:0000256" key="4">
    <source>
        <dbReference type="ARBA" id="ARBA00022840"/>
    </source>
</evidence>
<dbReference type="PANTHER" id="PTHR42794:SF1">
    <property type="entry name" value="HEMIN IMPORT ATP-BINDING PROTEIN HMUV"/>
    <property type="match status" value="1"/>
</dbReference>
<gene>
    <name evidence="8" type="ORF">GGR16_002029</name>
</gene>
<evidence type="ECO:0000256" key="2">
    <source>
        <dbReference type="ARBA" id="ARBA00022448"/>
    </source>
</evidence>
<comment type="function">
    <text evidence="6">Part of the ABC transporter complex HmuTUV involved in hemin import. Responsible for energy coupling to the transport system.</text>
</comment>
<dbReference type="SMART" id="SM00382">
    <property type="entry name" value="AAA"/>
    <property type="match status" value="1"/>
</dbReference>
<sequence>MMGAALTARAVAARLGGRQVLADVDMTLSPGSLTAIIGPNGAGKTTLVRVMAGLVRPEAGTVLFGERPLSALSARERARTVAYLPQGGTVAWPLPAADVVALGRVPHGGGPGTGRIDPAVAHAMRATDSEAFAGRAVTTLSGGERARVLLARALAVEAPVLICDEPVAALDPRHQLAVMGVLAAEARKGRAVAVVMHDLALAARYADRVAILAEGRLVAAGTPHEVLTPAMLAEVFGVASLREERPDGLLVLPWRPLAPEPGPLPPSV</sequence>
<organism evidence="8 9">
    <name type="scientific">Chelatococcus caeni</name>
    <dbReference type="NCBI Taxonomy" id="1348468"/>
    <lineage>
        <taxon>Bacteria</taxon>
        <taxon>Pseudomonadati</taxon>
        <taxon>Pseudomonadota</taxon>
        <taxon>Alphaproteobacteria</taxon>
        <taxon>Hyphomicrobiales</taxon>
        <taxon>Chelatococcaceae</taxon>
        <taxon>Chelatococcus</taxon>
    </lineage>
</organism>
<evidence type="ECO:0000256" key="3">
    <source>
        <dbReference type="ARBA" id="ARBA00022741"/>
    </source>
</evidence>
<dbReference type="GO" id="GO:0016887">
    <property type="term" value="F:ATP hydrolysis activity"/>
    <property type="evidence" value="ECO:0007669"/>
    <property type="project" value="InterPro"/>
</dbReference>
<keyword evidence="3" id="KW-0547">Nucleotide-binding</keyword>
<comment type="caution">
    <text evidence="8">The sequence shown here is derived from an EMBL/GenBank/DDBJ whole genome shotgun (WGS) entry which is preliminary data.</text>
</comment>
<dbReference type="Proteomes" id="UP000577362">
    <property type="component" value="Unassembled WGS sequence"/>
</dbReference>
<dbReference type="EMBL" id="JACIEN010000002">
    <property type="protein sequence ID" value="MBB4017000.1"/>
    <property type="molecule type" value="Genomic_DNA"/>
</dbReference>
<keyword evidence="2" id="KW-0813">Transport</keyword>
<dbReference type="PROSITE" id="PS00211">
    <property type="entry name" value="ABC_TRANSPORTER_1"/>
    <property type="match status" value="1"/>
</dbReference>
<dbReference type="InterPro" id="IPR017871">
    <property type="entry name" value="ABC_transporter-like_CS"/>
</dbReference>
<dbReference type="InterPro" id="IPR003593">
    <property type="entry name" value="AAA+_ATPase"/>
</dbReference>